<comment type="caution">
    <text evidence="1">The sequence shown here is derived from an EMBL/GenBank/DDBJ whole genome shotgun (WGS) entry which is preliminary data.</text>
</comment>
<evidence type="ECO:0000313" key="1">
    <source>
        <dbReference type="EMBL" id="EKF50978.1"/>
    </source>
</evidence>
<gene>
    <name evidence="1" type="ORF">C426_1634</name>
</gene>
<name>K2NTV5_9LACT</name>
<dbReference type="EMBL" id="AMQS01000027">
    <property type="protein sequence ID" value="EKF50978.1"/>
    <property type="molecule type" value="Genomic_DNA"/>
</dbReference>
<dbReference type="RefSeq" id="WP_003136126.1">
    <property type="nucleotide sequence ID" value="NZ_AMQS01000027.1"/>
</dbReference>
<evidence type="ECO:0000313" key="2">
    <source>
        <dbReference type="Proteomes" id="UP000006787"/>
    </source>
</evidence>
<sequence>MVDKIKLEELIKEVWSDFDTLKEQEEVHKLLVPEAMPLLWFGNLPAYEQSALKILTVSKNPSYAEFGENHRFEEGLPYQESLNQYFQYNPSSWFNNLDKLLKYFDGGYRGAINTALHADLFTPIATHPVWPGLTKEEQKYFPMRFAQLIEILKPNLILTSLSAKNLKIMVNQFEEEAIKIFHEEEPGKSAKYIQAYRIKENLVLINGRNFQGTYFGGMSSEFITHCFQEIRKVV</sequence>
<dbReference type="Proteomes" id="UP000006787">
    <property type="component" value="Unassembled WGS sequence"/>
</dbReference>
<dbReference type="PATRIC" id="fig|1231377.3.peg.1613"/>
<protein>
    <submittedName>
        <fullName evidence="1">Uncharacterized protein</fullName>
    </submittedName>
</protein>
<accession>K2NTV5</accession>
<organism evidence="1 2">
    <name type="scientific">Lactococcus garvieae DCC43</name>
    <dbReference type="NCBI Taxonomy" id="1231377"/>
    <lineage>
        <taxon>Bacteria</taxon>
        <taxon>Bacillati</taxon>
        <taxon>Bacillota</taxon>
        <taxon>Bacilli</taxon>
        <taxon>Lactobacillales</taxon>
        <taxon>Streptococcaceae</taxon>
        <taxon>Lactococcus</taxon>
    </lineage>
</organism>
<dbReference type="eggNOG" id="ENOG503375U">
    <property type="taxonomic scope" value="Bacteria"/>
</dbReference>
<proteinExistence type="predicted"/>
<reference evidence="1 2" key="1">
    <citation type="journal article" date="2012" name="J. Bacteriol.">
        <title>Genome Sequence of the Bacteriocin-Producing Strain Lactococcus garvieae DCC43.</title>
        <authorList>
            <person name="Gabrielsen C."/>
            <person name="Brede D.A."/>
            <person name="Hernandez P.E."/>
            <person name="Nes I.F."/>
            <person name="Diep D.B."/>
        </authorList>
    </citation>
    <scope>NUCLEOTIDE SEQUENCE [LARGE SCALE GENOMIC DNA]</scope>
    <source>
        <strain evidence="1 2">DCC43</strain>
    </source>
</reference>
<dbReference type="AlphaFoldDB" id="K2NTV5"/>